<reference evidence="2 3" key="1">
    <citation type="submission" date="2020-07" db="EMBL/GenBank/DDBJ databases">
        <title>Draft whole-genome sequence of Heliobacterium chlorum DSM 3682, type strain.</title>
        <authorList>
            <person name="Kyndt J.A."/>
            <person name="Meyer T.E."/>
            <person name="Imhoff J.F."/>
        </authorList>
    </citation>
    <scope>NUCLEOTIDE SEQUENCE [LARGE SCALE GENOMIC DNA]</scope>
    <source>
        <strain evidence="2 3">DSM 3682</strain>
    </source>
</reference>
<name>A0ABR7T442_HELCL</name>
<sequence>MNEQEITHRYLAESIISQHNAMTLGIVDGDGFPWLAPVYYVHKDFHFYFFSDPASRHASVLALTEGYPSVSASAAIYNEPDEYGHIQGLQMKGHLERVTGRGDRARVMTAFGLRFSFFARFLQEPRLLKSLQKNEIYQFTAREVWITDNSRLGYGHRICFHP</sequence>
<dbReference type="InterPro" id="IPR011576">
    <property type="entry name" value="Pyridox_Oxase_N"/>
</dbReference>
<keyword evidence="3" id="KW-1185">Reference proteome</keyword>
<feature type="domain" description="Pyridoxamine 5'-phosphate oxidase N-terminal" evidence="1">
    <location>
        <begin position="13"/>
        <end position="116"/>
    </location>
</feature>
<organism evidence="2 3">
    <name type="scientific">Heliobacterium chlorum</name>
    <dbReference type="NCBI Taxonomy" id="2698"/>
    <lineage>
        <taxon>Bacteria</taxon>
        <taxon>Bacillati</taxon>
        <taxon>Bacillota</taxon>
        <taxon>Clostridia</taxon>
        <taxon>Eubacteriales</taxon>
        <taxon>Heliobacteriaceae</taxon>
        <taxon>Heliobacterium</taxon>
    </lineage>
</organism>
<dbReference type="InterPro" id="IPR012349">
    <property type="entry name" value="Split_barrel_FMN-bd"/>
</dbReference>
<dbReference type="Pfam" id="PF01243">
    <property type="entry name" value="PNPOx_N"/>
    <property type="match status" value="1"/>
</dbReference>
<evidence type="ECO:0000313" key="3">
    <source>
        <dbReference type="Proteomes" id="UP000617402"/>
    </source>
</evidence>
<gene>
    <name evidence="2" type="ORF">H1S01_10135</name>
</gene>
<evidence type="ECO:0000259" key="1">
    <source>
        <dbReference type="Pfam" id="PF01243"/>
    </source>
</evidence>
<dbReference type="Proteomes" id="UP000617402">
    <property type="component" value="Unassembled WGS sequence"/>
</dbReference>
<dbReference type="EMBL" id="JACVHF010000009">
    <property type="protein sequence ID" value="MBC9784867.1"/>
    <property type="molecule type" value="Genomic_DNA"/>
</dbReference>
<comment type="caution">
    <text evidence="2">The sequence shown here is derived from an EMBL/GenBank/DDBJ whole genome shotgun (WGS) entry which is preliminary data.</text>
</comment>
<accession>A0ABR7T442</accession>
<dbReference type="RefSeq" id="WP_188040215.1">
    <property type="nucleotide sequence ID" value="NZ_JACVHF010000009.1"/>
</dbReference>
<proteinExistence type="predicted"/>
<dbReference type="Gene3D" id="2.30.110.10">
    <property type="entry name" value="Electron Transport, Fmn-binding Protein, Chain A"/>
    <property type="match status" value="1"/>
</dbReference>
<protein>
    <submittedName>
        <fullName evidence="2">Pyridoxamine 5'-phosphate oxidase family protein</fullName>
    </submittedName>
</protein>
<evidence type="ECO:0000313" key="2">
    <source>
        <dbReference type="EMBL" id="MBC9784867.1"/>
    </source>
</evidence>
<dbReference type="SUPFAM" id="SSF50475">
    <property type="entry name" value="FMN-binding split barrel"/>
    <property type="match status" value="1"/>
</dbReference>